<evidence type="ECO:0000313" key="4">
    <source>
        <dbReference type="Proteomes" id="UP000005926"/>
    </source>
</evidence>
<evidence type="ECO:0000313" key="3">
    <source>
        <dbReference type="EMBL" id="EEW37023.1"/>
    </source>
</evidence>
<dbReference type="Proteomes" id="UP000005926">
    <property type="component" value="Unassembled WGS sequence"/>
</dbReference>
<accession>C8NH46</accession>
<dbReference type="HOGENOM" id="CLU_1439225_0_0_9"/>
<keyword evidence="4" id="KW-1185">Reference proteome</keyword>
<organism evidence="3 4">
    <name type="scientific">Granulicatella adiacens ATCC 49175</name>
    <dbReference type="NCBI Taxonomy" id="638301"/>
    <lineage>
        <taxon>Bacteria</taxon>
        <taxon>Bacillati</taxon>
        <taxon>Bacillota</taxon>
        <taxon>Bacilli</taxon>
        <taxon>Lactobacillales</taxon>
        <taxon>Carnobacteriaceae</taxon>
        <taxon>Granulicatella</taxon>
    </lineage>
</organism>
<keyword evidence="2" id="KW-0812">Transmembrane</keyword>
<dbReference type="RefSeq" id="WP_005607517.1">
    <property type="nucleotide sequence ID" value="NZ_CP102283.1"/>
</dbReference>
<keyword evidence="1" id="KW-0175">Coiled coil</keyword>
<protein>
    <submittedName>
        <fullName evidence="3">Uncharacterized protein</fullName>
    </submittedName>
</protein>
<dbReference type="AlphaFoldDB" id="C8NH46"/>
<keyword evidence="2" id="KW-1133">Transmembrane helix</keyword>
<evidence type="ECO:0000256" key="1">
    <source>
        <dbReference type="SAM" id="Coils"/>
    </source>
</evidence>
<evidence type="ECO:0000256" key="2">
    <source>
        <dbReference type="SAM" id="Phobius"/>
    </source>
</evidence>
<sequence>MESKARKWLGIIISIIVIVVFAYNRYRRYEAKQERNRVQQQQIENAKAVQEATKKIDEDAKNKLSEQLKDAAKKAGNIAKGIEKLKNAEMNKEIEDGYNIVKLDGKFLIVKDSNVDQAVELAGVTDAHVIPTNDQDRNQNYNVLVVKKDGEWRVVDETKKGEDVLVLTGETITADTKFRLKDKTLYIE</sequence>
<comment type="caution">
    <text evidence="3">The sequence shown here is derived from an EMBL/GenBank/DDBJ whole genome shotgun (WGS) entry which is preliminary data.</text>
</comment>
<dbReference type="GeneID" id="78411991"/>
<reference evidence="3 4" key="1">
    <citation type="submission" date="2009-08" db="EMBL/GenBank/DDBJ databases">
        <authorList>
            <person name="Muzny D."/>
            <person name="Qin X."/>
            <person name="Deng J."/>
            <person name="Jiang H."/>
            <person name="Liu Y."/>
            <person name="Qu J."/>
            <person name="Song X.-Z."/>
            <person name="Zhang L."/>
            <person name="Thornton R."/>
            <person name="Coyle M."/>
            <person name="Francisco L."/>
            <person name="Jackson L."/>
            <person name="Javaid M."/>
            <person name="Korchina V."/>
            <person name="Kovar C."/>
            <person name="Mata R."/>
            <person name="Mathew T."/>
            <person name="Ngo R."/>
            <person name="Nguyen L."/>
            <person name="Nguyen N."/>
            <person name="Okwuonu G."/>
            <person name="Ongeri F."/>
            <person name="Pham C."/>
            <person name="Simmons D."/>
            <person name="Wilczek-Boney K."/>
            <person name="Hale W."/>
            <person name="Jakkamsetti A."/>
            <person name="Pham P."/>
            <person name="Ruth R."/>
            <person name="San Lucas F."/>
            <person name="Warren J."/>
            <person name="Zhang J."/>
            <person name="Zhao Z."/>
            <person name="Zhou C."/>
            <person name="Zhu D."/>
            <person name="Lee S."/>
            <person name="Bess C."/>
            <person name="Blankenburg K."/>
            <person name="Forbes L."/>
            <person name="Fu Q."/>
            <person name="Gubbala S."/>
            <person name="Hirani K."/>
            <person name="Jayaseelan J.C."/>
            <person name="Lara F."/>
            <person name="Munidasa M."/>
            <person name="Palculict T."/>
            <person name="Patil S."/>
            <person name="Pu L.-L."/>
            <person name="Saada N."/>
            <person name="Tang L."/>
            <person name="Weissenberger G."/>
            <person name="Zhu Y."/>
            <person name="Hemphill L."/>
            <person name="Shang Y."/>
            <person name="Youmans B."/>
            <person name="Ayvaz T."/>
            <person name="Ross M."/>
            <person name="Santibanez J."/>
            <person name="Aqrawi P."/>
            <person name="Gross S."/>
            <person name="Joshi V."/>
            <person name="Fowler G."/>
            <person name="Nazareth L."/>
            <person name="Reid J."/>
            <person name="Worley K."/>
            <person name="Petrosino J."/>
            <person name="Highlander S."/>
            <person name="Gibbs R."/>
        </authorList>
    </citation>
    <scope>NUCLEOTIDE SEQUENCE [LARGE SCALE GENOMIC DNA]</scope>
    <source>
        <strain evidence="3 4">ATCC 49175</strain>
    </source>
</reference>
<dbReference type="EMBL" id="ACKZ01000020">
    <property type="protein sequence ID" value="EEW37023.1"/>
    <property type="molecule type" value="Genomic_DNA"/>
</dbReference>
<proteinExistence type="predicted"/>
<keyword evidence="2" id="KW-0472">Membrane</keyword>
<name>C8NH46_9LACT</name>
<feature type="coiled-coil region" evidence="1">
    <location>
        <begin position="29"/>
        <end position="74"/>
    </location>
</feature>
<gene>
    <name evidence="3" type="ORF">HMPREF0444_1241</name>
</gene>
<feature type="transmembrane region" description="Helical" evidence="2">
    <location>
        <begin position="6"/>
        <end position="26"/>
    </location>
</feature>